<evidence type="ECO:0000313" key="2">
    <source>
        <dbReference type="Proteomes" id="UP000887159"/>
    </source>
</evidence>
<dbReference type="AlphaFoldDB" id="A0A8X6RLF4"/>
<protein>
    <submittedName>
        <fullName evidence="1">Uncharacterized protein</fullName>
    </submittedName>
</protein>
<accession>A0A8X6RLF4</accession>
<organism evidence="1 2">
    <name type="scientific">Trichonephila clavipes</name>
    <name type="common">Golden silk orbweaver</name>
    <name type="synonym">Nephila clavipes</name>
    <dbReference type="NCBI Taxonomy" id="2585209"/>
    <lineage>
        <taxon>Eukaryota</taxon>
        <taxon>Metazoa</taxon>
        <taxon>Ecdysozoa</taxon>
        <taxon>Arthropoda</taxon>
        <taxon>Chelicerata</taxon>
        <taxon>Arachnida</taxon>
        <taxon>Araneae</taxon>
        <taxon>Araneomorphae</taxon>
        <taxon>Entelegynae</taxon>
        <taxon>Araneoidea</taxon>
        <taxon>Nephilidae</taxon>
        <taxon>Trichonephila</taxon>
    </lineage>
</organism>
<evidence type="ECO:0000313" key="1">
    <source>
        <dbReference type="EMBL" id="GFX94822.1"/>
    </source>
</evidence>
<sequence length="95" mass="10781">MPLSKMENTTFAMPSIIDSHDMGLRTVLQSRCPKRNTYSIVPSPIHQIQNYAQNGKLKKKSSHLTRVLWTQADEFESLCSEGNNQGHHRSSSQPK</sequence>
<name>A0A8X6RLF4_TRICX</name>
<reference evidence="1" key="1">
    <citation type="submission" date="2020-08" db="EMBL/GenBank/DDBJ databases">
        <title>Multicomponent nature underlies the extraordinary mechanical properties of spider dragline silk.</title>
        <authorList>
            <person name="Kono N."/>
            <person name="Nakamura H."/>
            <person name="Mori M."/>
            <person name="Yoshida Y."/>
            <person name="Ohtoshi R."/>
            <person name="Malay A.D."/>
            <person name="Moran D.A.P."/>
            <person name="Tomita M."/>
            <person name="Numata K."/>
            <person name="Arakawa K."/>
        </authorList>
    </citation>
    <scope>NUCLEOTIDE SEQUENCE</scope>
</reference>
<proteinExistence type="predicted"/>
<dbReference type="Proteomes" id="UP000887159">
    <property type="component" value="Unassembled WGS sequence"/>
</dbReference>
<gene>
    <name evidence="1" type="ORF">TNCV_2378951</name>
</gene>
<comment type="caution">
    <text evidence="1">The sequence shown here is derived from an EMBL/GenBank/DDBJ whole genome shotgun (WGS) entry which is preliminary data.</text>
</comment>
<keyword evidence="2" id="KW-1185">Reference proteome</keyword>
<dbReference type="EMBL" id="BMAU01021181">
    <property type="protein sequence ID" value="GFX94822.1"/>
    <property type="molecule type" value="Genomic_DNA"/>
</dbReference>